<keyword evidence="1" id="KW-1133">Transmembrane helix</keyword>
<evidence type="ECO:0000313" key="3">
    <source>
        <dbReference type="Proteomes" id="UP000076532"/>
    </source>
</evidence>
<dbReference type="AlphaFoldDB" id="A0A166XAP3"/>
<dbReference type="Proteomes" id="UP000076532">
    <property type="component" value="Unassembled WGS sequence"/>
</dbReference>
<protein>
    <submittedName>
        <fullName evidence="2">Uncharacterized protein</fullName>
    </submittedName>
</protein>
<keyword evidence="1" id="KW-0472">Membrane</keyword>
<keyword evidence="3" id="KW-1185">Reference proteome</keyword>
<gene>
    <name evidence="2" type="ORF">FIBSPDRAFT_11616</name>
</gene>
<organism evidence="2 3">
    <name type="scientific">Athelia psychrophila</name>
    <dbReference type="NCBI Taxonomy" id="1759441"/>
    <lineage>
        <taxon>Eukaryota</taxon>
        <taxon>Fungi</taxon>
        <taxon>Dikarya</taxon>
        <taxon>Basidiomycota</taxon>
        <taxon>Agaricomycotina</taxon>
        <taxon>Agaricomycetes</taxon>
        <taxon>Agaricomycetidae</taxon>
        <taxon>Atheliales</taxon>
        <taxon>Atheliaceae</taxon>
        <taxon>Athelia</taxon>
    </lineage>
</organism>
<dbReference type="OrthoDB" id="3357029at2759"/>
<evidence type="ECO:0000313" key="2">
    <source>
        <dbReference type="EMBL" id="KZP34594.1"/>
    </source>
</evidence>
<sequence length="686" mass="73697">MASVNIAGRKRLGWRLLIPALGVLVLTAGFGTALVVYLVLKRIPGQTFRDVFYQNRSWLVDEGDQTLSNGQQDINLRGLLITSFTGHFISLSIPMVMSMVAYRLAASWLLYGESKREDEKGHEPTPEQYGLLLNLCSSAGLSSLATAAQSMLTARKRKPSMSPLVTQAFSILTAIYLLSTAISLVDTWLHAEAVAIIYTSLTSVTSDALGNSSIAYGSNFNSTACELAGGSYCGQTVGGWAEGNQPALLQGFAIAGNKSTQHLVITLNDENWMATIIRPNLAANISYTAQSLGLTAACVGLATACQPSTNSSPFVSPLNCSNLGYEAINFPPASGNAMMMWKNGAFYEEGGIYPNSSNFNVMILISYSPYGDSADQNDEGVQQQSPNSAVIANENDQSYQFAANCSFVAYDVVLEGVPSTTGVQTTKLVSKSEASDETTGRLWAGVLYKTILNAIVVNTQALVLATDSGDAALADLSQEIARLTLASIGGFLMPIAPQSAGFQSSKLVSAYPIVPLITFLVLLFLYALLVIILFVWCLSASSTSVNIQSAGGEKPHTVALMQMLQQRLTNPSSLVAGFYNPVGEHGSRPRLNRDEETTSLIGGLYNPIEEHGYAAPHFDRDEETAGKDSLLSLQTSTEDMFNESKATTRLRAGLRTTGVEVPQFGLTRRAQPQGLLYEEFQFTPRV</sequence>
<dbReference type="EMBL" id="KV417480">
    <property type="protein sequence ID" value="KZP34594.1"/>
    <property type="molecule type" value="Genomic_DNA"/>
</dbReference>
<feature type="transmembrane region" description="Helical" evidence="1">
    <location>
        <begin position="16"/>
        <end position="40"/>
    </location>
</feature>
<name>A0A166XAP3_9AGAM</name>
<proteinExistence type="predicted"/>
<reference evidence="2 3" key="1">
    <citation type="journal article" date="2016" name="Mol. Biol. Evol.">
        <title>Comparative Genomics of Early-Diverging Mushroom-Forming Fungi Provides Insights into the Origins of Lignocellulose Decay Capabilities.</title>
        <authorList>
            <person name="Nagy L.G."/>
            <person name="Riley R."/>
            <person name="Tritt A."/>
            <person name="Adam C."/>
            <person name="Daum C."/>
            <person name="Floudas D."/>
            <person name="Sun H."/>
            <person name="Yadav J.S."/>
            <person name="Pangilinan J."/>
            <person name="Larsson K.H."/>
            <person name="Matsuura K."/>
            <person name="Barry K."/>
            <person name="Labutti K."/>
            <person name="Kuo R."/>
            <person name="Ohm R.A."/>
            <person name="Bhattacharya S.S."/>
            <person name="Shirouzu T."/>
            <person name="Yoshinaga Y."/>
            <person name="Martin F.M."/>
            <person name="Grigoriev I.V."/>
            <person name="Hibbett D.S."/>
        </authorList>
    </citation>
    <scope>NUCLEOTIDE SEQUENCE [LARGE SCALE GENOMIC DNA]</scope>
    <source>
        <strain evidence="2 3">CBS 109695</strain>
    </source>
</reference>
<feature type="transmembrane region" description="Helical" evidence="1">
    <location>
        <begin position="513"/>
        <end position="538"/>
    </location>
</feature>
<evidence type="ECO:0000256" key="1">
    <source>
        <dbReference type="SAM" id="Phobius"/>
    </source>
</evidence>
<dbReference type="STRING" id="436010.A0A166XAP3"/>
<feature type="transmembrane region" description="Helical" evidence="1">
    <location>
        <begin position="88"/>
        <end position="111"/>
    </location>
</feature>
<accession>A0A166XAP3</accession>
<keyword evidence="1" id="KW-0812">Transmembrane</keyword>